<evidence type="ECO:0000313" key="2">
    <source>
        <dbReference type="EMBL" id="KAF2656923.1"/>
    </source>
</evidence>
<evidence type="ECO:0000256" key="1">
    <source>
        <dbReference type="SAM" id="MobiDB-lite"/>
    </source>
</evidence>
<dbReference type="AlphaFoldDB" id="A0A6A6TDG3"/>
<reference evidence="2" key="1">
    <citation type="journal article" date="2020" name="Stud. Mycol.">
        <title>101 Dothideomycetes genomes: a test case for predicting lifestyles and emergence of pathogens.</title>
        <authorList>
            <person name="Haridas S."/>
            <person name="Albert R."/>
            <person name="Binder M."/>
            <person name="Bloem J."/>
            <person name="Labutti K."/>
            <person name="Salamov A."/>
            <person name="Andreopoulos B."/>
            <person name="Baker S."/>
            <person name="Barry K."/>
            <person name="Bills G."/>
            <person name="Bluhm B."/>
            <person name="Cannon C."/>
            <person name="Castanera R."/>
            <person name="Culley D."/>
            <person name="Daum C."/>
            <person name="Ezra D."/>
            <person name="Gonzalez J."/>
            <person name="Henrissat B."/>
            <person name="Kuo A."/>
            <person name="Liang C."/>
            <person name="Lipzen A."/>
            <person name="Lutzoni F."/>
            <person name="Magnuson J."/>
            <person name="Mondo S."/>
            <person name="Nolan M."/>
            <person name="Ohm R."/>
            <person name="Pangilinan J."/>
            <person name="Park H.-J."/>
            <person name="Ramirez L."/>
            <person name="Alfaro M."/>
            <person name="Sun H."/>
            <person name="Tritt A."/>
            <person name="Yoshinaga Y."/>
            <person name="Zwiers L.-H."/>
            <person name="Turgeon B."/>
            <person name="Goodwin S."/>
            <person name="Spatafora J."/>
            <person name="Crous P."/>
            <person name="Grigoriev I."/>
        </authorList>
    </citation>
    <scope>NUCLEOTIDE SEQUENCE</scope>
    <source>
        <strain evidence="2">CBS 122681</strain>
    </source>
</reference>
<name>A0A6A6TDG3_9PLEO</name>
<feature type="compositionally biased region" description="Acidic residues" evidence="1">
    <location>
        <begin position="483"/>
        <end position="493"/>
    </location>
</feature>
<dbReference type="Proteomes" id="UP000799324">
    <property type="component" value="Unassembled WGS sequence"/>
</dbReference>
<protein>
    <submittedName>
        <fullName evidence="2">Uncharacterized protein</fullName>
    </submittedName>
</protein>
<gene>
    <name evidence="2" type="ORF">K491DRAFT_714972</name>
</gene>
<sequence length="500" mass="56742">MPTARAFPKPNVGLTTAPISPSTRAPLNNVPIHLVAHILAHLDCISDLWNAIHSHGIFESAFNDLPRFVTKSVLTNQIPRELLPFAWALHESKTSDPRVPGAVENILRKLESAIANPDIAVASLAAVPITDALVTSEFFTTVQDLCQDWAKDVVPVLHEKGIVYPSEQLSHAENFRLSRAFYRYELLCKSFARRGGFRCPEPESATRYFFDTFSPWVTEQLLCAYTYLERKVYIAFDEVAAHDVAWGELPVQWDIPAADCPHLQDFLACGLQFVDRIRRAQGYDEWIKLLRLEDRIILSHDCHISSLLSRAYPGDNMRLRLSLDGVYAPLKSYTPEQFDLLAQASDGEFDGIESGPCRIWSVALAECSMFEWDGIACLPELGYTIWDYPEFDAPAFSRMVGLLSAQGPYFRRVHWIRKDVQRSLDRRADIWLVGGEGYWALNDYNFDRVRGLSEESKKRLVKKWRGDKGSQMLDFPRPAAAAAEDDDDDDSASELEYRFD</sequence>
<dbReference type="OrthoDB" id="5427059at2759"/>
<evidence type="ECO:0000313" key="3">
    <source>
        <dbReference type="Proteomes" id="UP000799324"/>
    </source>
</evidence>
<dbReference type="EMBL" id="MU004331">
    <property type="protein sequence ID" value="KAF2656923.1"/>
    <property type="molecule type" value="Genomic_DNA"/>
</dbReference>
<proteinExistence type="predicted"/>
<organism evidence="2 3">
    <name type="scientific">Lophiostoma macrostomum CBS 122681</name>
    <dbReference type="NCBI Taxonomy" id="1314788"/>
    <lineage>
        <taxon>Eukaryota</taxon>
        <taxon>Fungi</taxon>
        <taxon>Dikarya</taxon>
        <taxon>Ascomycota</taxon>
        <taxon>Pezizomycotina</taxon>
        <taxon>Dothideomycetes</taxon>
        <taxon>Pleosporomycetidae</taxon>
        <taxon>Pleosporales</taxon>
        <taxon>Lophiostomataceae</taxon>
        <taxon>Lophiostoma</taxon>
    </lineage>
</organism>
<keyword evidence="3" id="KW-1185">Reference proteome</keyword>
<feature type="region of interest" description="Disordered" evidence="1">
    <location>
        <begin position="469"/>
        <end position="500"/>
    </location>
</feature>
<accession>A0A6A6TDG3</accession>